<evidence type="ECO:0000256" key="3">
    <source>
        <dbReference type="SAM" id="SignalP"/>
    </source>
</evidence>
<dbReference type="SUPFAM" id="SSF53822">
    <property type="entry name" value="Periplasmic binding protein-like I"/>
    <property type="match status" value="1"/>
</dbReference>
<dbReference type="InterPro" id="IPR028082">
    <property type="entry name" value="Peripla_BP_I"/>
</dbReference>
<comment type="similarity">
    <text evidence="1">Belongs to the leucine-binding protein family.</text>
</comment>
<dbReference type="Gene3D" id="3.40.50.2300">
    <property type="match status" value="2"/>
</dbReference>
<feature type="signal peptide" evidence="3">
    <location>
        <begin position="1"/>
        <end position="34"/>
    </location>
</feature>
<sequence>MQVSVLKTIFRPAYGLIVVGLCLSSLLTTSVAHADTIKIAVIDPMSGPFGPVGLNTFNSFKFIAARANAEKWAGSHQIVFDGFDNKAGVQESLSLLKTVADKGYRFITQGTGSAVGLALIDAINKHNQRHPGQEIIYLNHGSIDPDMTNAKCSFWHFRFDANSDMKMEALTSFIAKDKQIKKVYLLGQNYSHGHQVARAAKSYLARKRPDIQIVGDDLHPIATVKDFSPYISKIKASGADSVITGNWGTDLALLIKSAKEQNLNVNFYTYYASSTGVPTAIGDAGVDKVKLVGYWHPNNPSKLGASLTQGYKAQYKDDFSSTSTYAMIASLAKAIQIVDAQFKDKSKPMIDPVKIAYALEDLQIDFFGMPASMRKADHQLQLPLYVSNWEKIDGKSQRFDQENTGLGWKTLQVFEPYVASQATSCQMKRPN</sequence>
<organism evidence="5 6">
    <name type="scientific">Undibacterium macrobrachii</name>
    <dbReference type="NCBI Taxonomy" id="1119058"/>
    <lineage>
        <taxon>Bacteria</taxon>
        <taxon>Pseudomonadati</taxon>
        <taxon>Pseudomonadota</taxon>
        <taxon>Betaproteobacteria</taxon>
        <taxon>Burkholderiales</taxon>
        <taxon>Oxalobacteraceae</taxon>
        <taxon>Undibacterium</taxon>
    </lineage>
</organism>
<dbReference type="InterPro" id="IPR051010">
    <property type="entry name" value="BCAA_transport"/>
</dbReference>
<keyword evidence="2 3" id="KW-0732">Signal</keyword>
<keyword evidence="6" id="KW-1185">Reference proteome</keyword>
<protein>
    <submittedName>
        <fullName evidence="5">Branched-chain amino acid ABC transporter substrate-binding protein</fullName>
    </submittedName>
</protein>
<dbReference type="CDD" id="cd06329">
    <property type="entry name" value="PBP1_SBP-like"/>
    <property type="match status" value="1"/>
</dbReference>
<dbReference type="Pfam" id="PF13458">
    <property type="entry name" value="Peripla_BP_6"/>
    <property type="match status" value="1"/>
</dbReference>
<gene>
    <name evidence="5" type="ORF">GCM10011282_02080</name>
</gene>
<evidence type="ECO:0000256" key="2">
    <source>
        <dbReference type="ARBA" id="ARBA00022729"/>
    </source>
</evidence>
<name>A0ABQ2X545_9BURK</name>
<evidence type="ECO:0000313" key="6">
    <source>
        <dbReference type="Proteomes" id="UP000620127"/>
    </source>
</evidence>
<dbReference type="RefSeq" id="WP_189344165.1">
    <property type="nucleotide sequence ID" value="NZ_BMYT01000001.1"/>
</dbReference>
<comment type="caution">
    <text evidence="5">The sequence shown here is derived from an EMBL/GenBank/DDBJ whole genome shotgun (WGS) entry which is preliminary data.</text>
</comment>
<dbReference type="EMBL" id="BMYT01000001">
    <property type="protein sequence ID" value="GGW99883.1"/>
    <property type="molecule type" value="Genomic_DNA"/>
</dbReference>
<feature type="chain" id="PRO_5045040073" evidence="3">
    <location>
        <begin position="35"/>
        <end position="431"/>
    </location>
</feature>
<dbReference type="PANTHER" id="PTHR30483">
    <property type="entry name" value="LEUCINE-SPECIFIC-BINDING PROTEIN"/>
    <property type="match status" value="1"/>
</dbReference>
<evidence type="ECO:0000256" key="1">
    <source>
        <dbReference type="ARBA" id="ARBA00010062"/>
    </source>
</evidence>
<accession>A0ABQ2X545</accession>
<proteinExistence type="inferred from homology"/>
<evidence type="ECO:0000259" key="4">
    <source>
        <dbReference type="Pfam" id="PF13458"/>
    </source>
</evidence>
<evidence type="ECO:0000313" key="5">
    <source>
        <dbReference type="EMBL" id="GGW99883.1"/>
    </source>
</evidence>
<reference evidence="6" key="1">
    <citation type="journal article" date="2019" name="Int. J. Syst. Evol. Microbiol.">
        <title>The Global Catalogue of Microorganisms (GCM) 10K type strain sequencing project: providing services to taxonomists for standard genome sequencing and annotation.</title>
        <authorList>
            <consortium name="The Broad Institute Genomics Platform"/>
            <consortium name="The Broad Institute Genome Sequencing Center for Infectious Disease"/>
            <person name="Wu L."/>
            <person name="Ma J."/>
        </authorList>
    </citation>
    <scope>NUCLEOTIDE SEQUENCE [LARGE SCALE GENOMIC DNA]</scope>
    <source>
        <strain evidence="6">KCTC 23916</strain>
    </source>
</reference>
<feature type="domain" description="Leucine-binding protein" evidence="4">
    <location>
        <begin position="36"/>
        <end position="390"/>
    </location>
</feature>
<dbReference type="Proteomes" id="UP000620127">
    <property type="component" value="Unassembled WGS sequence"/>
</dbReference>
<dbReference type="InterPro" id="IPR028081">
    <property type="entry name" value="Leu-bd"/>
</dbReference>